<dbReference type="GO" id="GO:0008137">
    <property type="term" value="F:NADH dehydrogenase (ubiquinone) activity"/>
    <property type="evidence" value="ECO:0007669"/>
    <property type="project" value="InterPro"/>
</dbReference>
<proteinExistence type="predicted"/>
<reference evidence="2" key="1">
    <citation type="submission" date="2014-09" db="EMBL/GenBank/DDBJ databases">
        <authorList>
            <person name="Probst J Alexander"/>
        </authorList>
    </citation>
    <scope>NUCLEOTIDE SEQUENCE</scope>
</reference>
<sequence length="88" mass="9429">MNANSPILIFGILSGIVLFILIANAFLNAGSDEIKISEISANNIGLNLFGNFLLPFEVLGVLLTAAVIGAIILVFKDKENTEKTNPKR</sequence>
<keyword evidence="1" id="KW-0812">Transmembrane</keyword>
<protein>
    <recommendedName>
        <fullName evidence="3">NADH-quinone oxidoreductase subunit J</fullName>
    </recommendedName>
</protein>
<gene>
    <name evidence="2" type="ORF">MSIBF_A1670021</name>
</gene>
<evidence type="ECO:0000313" key="2">
    <source>
        <dbReference type="EMBL" id="CEG11761.1"/>
    </source>
</evidence>
<dbReference type="InterPro" id="IPR001457">
    <property type="entry name" value="NADH_UbQ/plastoQ_OxRdtase_su6"/>
</dbReference>
<dbReference type="Pfam" id="PF00499">
    <property type="entry name" value="Oxidored_q3"/>
    <property type="match status" value="1"/>
</dbReference>
<dbReference type="Gene3D" id="1.20.120.1200">
    <property type="entry name" value="NADH-ubiquinone/plastoquinone oxidoreductase chain 6, subunit NuoJ"/>
    <property type="match status" value="1"/>
</dbReference>
<evidence type="ECO:0008006" key="3">
    <source>
        <dbReference type="Google" id="ProtNLM"/>
    </source>
</evidence>
<accession>A0A098E8C6</accession>
<dbReference type="AlphaFoldDB" id="A0A098E8C6"/>
<feature type="transmembrane region" description="Helical" evidence="1">
    <location>
        <begin position="7"/>
        <end position="27"/>
    </location>
</feature>
<dbReference type="InterPro" id="IPR042106">
    <property type="entry name" value="Nuo/plastoQ_OxRdtase_6_NuoJ"/>
</dbReference>
<dbReference type="EMBL" id="CCXY01000076">
    <property type="protein sequence ID" value="CEG11761.1"/>
    <property type="molecule type" value="Genomic_DNA"/>
</dbReference>
<organism evidence="2">
    <name type="scientific">groundwater metagenome</name>
    <dbReference type="NCBI Taxonomy" id="717931"/>
    <lineage>
        <taxon>unclassified sequences</taxon>
        <taxon>metagenomes</taxon>
        <taxon>ecological metagenomes</taxon>
    </lineage>
</organism>
<keyword evidence="1" id="KW-0472">Membrane</keyword>
<keyword evidence="1" id="KW-1133">Transmembrane helix</keyword>
<feature type="transmembrane region" description="Helical" evidence="1">
    <location>
        <begin position="52"/>
        <end position="75"/>
    </location>
</feature>
<name>A0A098E8C6_9ZZZZ</name>
<evidence type="ECO:0000256" key="1">
    <source>
        <dbReference type="SAM" id="Phobius"/>
    </source>
</evidence>